<dbReference type="PANTHER" id="PTHR33734:SF22">
    <property type="entry name" value="MEMBRANE-BOUND LYTIC MUREIN TRANSGLYCOSYLASE D"/>
    <property type="match status" value="1"/>
</dbReference>
<protein>
    <recommendedName>
        <fullName evidence="1">LysM domain-containing protein</fullName>
    </recommendedName>
</protein>
<keyword evidence="3" id="KW-1185">Reference proteome</keyword>
<evidence type="ECO:0000313" key="3">
    <source>
        <dbReference type="Proteomes" id="UP000837932"/>
    </source>
</evidence>
<feature type="domain" description="LysM" evidence="1">
    <location>
        <begin position="578"/>
        <end position="621"/>
    </location>
</feature>
<comment type="caution">
    <text evidence="2">The sequence shown here is derived from an EMBL/GenBank/DDBJ whole genome shotgun (WGS) entry which is preliminary data.</text>
</comment>
<dbReference type="Gene3D" id="3.10.350.10">
    <property type="entry name" value="LysM domain"/>
    <property type="match status" value="2"/>
</dbReference>
<dbReference type="Pfam" id="PF01476">
    <property type="entry name" value="LysM"/>
    <property type="match status" value="3"/>
</dbReference>
<dbReference type="Proteomes" id="UP000837932">
    <property type="component" value="Unassembled WGS sequence"/>
</dbReference>
<proteinExistence type="predicted"/>
<dbReference type="InterPro" id="IPR036779">
    <property type="entry name" value="LysM_dom_sf"/>
</dbReference>
<accession>A0ABM9AN49</accession>
<evidence type="ECO:0000313" key="2">
    <source>
        <dbReference type="EMBL" id="CAH0995250.1"/>
    </source>
</evidence>
<dbReference type="CDD" id="cd00118">
    <property type="entry name" value="LysM"/>
    <property type="match status" value="2"/>
</dbReference>
<sequence>MVLVNLKMDLRALLNTVLSVFLFFCWGVKNSYAHTSKKNIPLIPYEIKFADVTFQLNDVTRYLIQTELKSIQANKQQIQNQLDQFSLFLPIVEPILKQQGVPDDFKFLVVYNKYQSSIEKSINLENGVFWCLDKQKAEDVDLLMNVQLDERKHLIASTKGAAMCLKRNQVLYRNWGSTLFSHISDKKILSLLEINKKWAENAFVLLDSPAYTAILQFLAYKIAIEKEFPAYKPSQPKILYEYPYSVGKTLNRIAVDLKVEPEVLQEYNQWLIVQKVPDTECHVLVVVPTNRYNEVRTFAELSRKTGLPTKDLGFPVLKRDEKINKTKVKGGVFYLINDIEGIQAEMCDIVVTMAYKAGISIEKFVEYNDMKENDLLRVGQVYYIQKKASKASVPFHVVREGETLWDISQTYGVRLDNLLEFNRFETVQRLQRGRIIWLQTTRPKNKPIEYIEMPDELTEIEDFMQTEQANLPTKVFVDSSQVLSESKLNIEDSKIQQKKSVKNDDLLINKDLSKEIENNSPPLVKEIRKEQSKSINLPKKLEDKTENSSLKPEDELAEYQKRQQSITVEKSNQNEVFVSHTVKKGETLFRISVNYNVSIDDLWSLNDLSSTIVKVGTVLKIKR</sequence>
<dbReference type="InterPro" id="IPR018392">
    <property type="entry name" value="LysM"/>
</dbReference>
<feature type="domain" description="LysM" evidence="1">
    <location>
        <begin position="394"/>
        <end position="438"/>
    </location>
</feature>
<organism evidence="2 3">
    <name type="scientific">Emticicia aquatica</name>
    <dbReference type="NCBI Taxonomy" id="1681835"/>
    <lineage>
        <taxon>Bacteria</taxon>
        <taxon>Pseudomonadati</taxon>
        <taxon>Bacteroidota</taxon>
        <taxon>Cytophagia</taxon>
        <taxon>Cytophagales</taxon>
        <taxon>Leadbetterellaceae</taxon>
        <taxon>Emticicia</taxon>
    </lineage>
</organism>
<dbReference type="SUPFAM" id="SSF54106">
    <property type="entry name" value="LysM domain"/>
    <property type="match status" value="2"/>
</dbReference>
<dbReference type="SMART" id="SM00257">
    <property type="entry name" value="LysM"/>
    <property type="match status" value="2"/>
</dbReference>
<name>A0ABM9AN49_9BACT</name>
<dbReference type="PROSITE" id="PS51782">
    <property type="entry name" value="LYSM"/>
    <property type="match status" value="2"/>
</dbReference>
<gene>
    <name evidence="2" type="ORF">EMA8858_01370</name>
</gene>
<reference evidence="2" key="1">
    <citation type="submission" date="2021-12" db="EMBL/GenBank/DDBJ databases">
        <authorList>
            <person name="Rodrigo-Torres L."/>
            <person name="Arahal R. D."/>
            <person name="Lucena T."/>
        </authorList>
    </citation>
    <scope>NUCLEOTIDE SEQUENCE</scope>
    <source>
        <strain evidence="2">CECT 8858</strain>
    </source>
</reference>
<evidence type="ECO:0000259" key="1">
    <source>
        <dbReference type="PROSITE" id="PS51782"/>
    </source>
</evidence>
<dbReference type="PANTHER" id="PTHR33734">
    <property type="entry name" value="LYSM DOMAIN-CONTAINING GPI-ANCHORED PROTEIN 2"/>
    <property type="match status" value="1"/>
</dbReference>
<dbReference type="EMBL" id="CAKLPY010000001">
    <property type="protein sequence ID" value="CAH0995250.1"/>
    <property type="molecule type" value="Genomic_DNA"/>
</dbReference>